<dbReference type="Proteomes" id="UP000318478">
    <property type="component" value="Unassembled WGS sequence"/>
</dbReference>
<evidence type="ECO:0000313" key="4">
    <source>
        <dbReference type="Proteomes" id="UP000318478"/>
    </source>
</evidence>
<keyword evidence="2" id="KW-0732">Signal</keyword>
<feature type="signal peptide" evidence="2">
    <location>
        <begin position="1"/>
        <end position="22"/>
    </location>
</feature>
<dbReference type="GO" id="GO:0030246">
    <property type="term" value="F:carbohydrate binding"/>
    <property type="evidence" value="ECO:0007669"/>
    <property type="project" value="InterPro"/>
</dbReference>
<dbReference type="InterPro" id="IPR016195">
    <property type="entry name" value="Pol/histidinol_Pase-like"/>
</dbReference>
<feature type="region of interest" description="Disordered" evidence="1">
    <location>
        <begin position="836"/>
        <end position="855"/>
    </location>
</feature>
<reference evidence="3 4" key="1">
    <citation type="submission" date="2019-02" db="EMBL/GenBank/DDBJ databases">
        <title>Deep-cultivation of Planctomycetes and their phenomic and genomic characterization uncovers novel biology.</title>
        <authorList>
            <person name="Wiegand S."/>
            <person name="Jogler M."/>
            <person name="Boedeker C."/>
            <person name="Pinto D."/>
            <person name="Vollmers J."/>
            <person name="Rivas-Marin E."/>
            <person name="Kohn T."/>
            <person name="Peeters S.H."/>
            <person name="Heuer A."/>
            <person name="Rast P."/>
            <person name="Oberbeckmann S."/>
            <person name="Bunk B."/>
            <person name="Jeske O."/>
            <person name="Meyerdierks A."/>
            <person name="Storesund J.E."/>
            <person name="Kallscheuer N."/>
            <person name="Luecker S."/>
            <person name="Lage O.M."/>
            <person name="Pohl T."/>
            <person name="Merkel B.J."/>
            <person name="Hornburger P."/>
            <person name="Mueller R.-W."/>
            <person name="Bruemmer F."/>
            <person name="Labrenz M."/>
            <person name="Spormann A.M."/>
            <person name="Op Den Camp H."/>
            <person name="Overmann J."/>
            <person name="Amann R."/>
            <person name="Jetten M.S.M."/>
            <person name="Mascher T."/>
            <person name="Medema M.H."/>
            <person name="Devos D.P."/>
            <person name="Kaster A.-K."/>
            <person name="Ovreas L."/>
            <person name="Rohde M."/>
            <person name="Galperin M.Y."/>
            <person name="Jogler C."/>
        </authorList>
    </citation>
    <scope>NUCLEOTIDE SEQUENCE [LARGE SCALE GENOMIC DNA]</scope>
    <source>
        <strain evidence="3 4">Pla123a</strain>
    </source>
</reference>
<keyword evidence="4" id="KW-1185">Reference proteome</keyword>
<accession>A0A5C5YIG1</accession>
<name>A0A5C5YIG1_9BACT</name>
<evidence type="ECO:0000256" key="2">
    <source>
        <dbReference type="SAM" id="SignalP"/>
    </source>
</evidence>
<sequence length="855" mass="93072" precursor="true">MTRWRILVALLIGLTLAPCSFAAEQARLTEQNWDAFVPAGKEVDAIYGDYALKSDRLVAVIADAVATRNANLTVKQVGGALIDLTRVDEPSDQLSCLYPHARGWRCSKAAKWPAELEPVDGAARQAFRLKPGKNAVAKGIKAVVGYELADGVDYLSVRTVFKNKGDQPFKLVPEDGVRADNEFSFGLNKAANLWWCHDDYWRQAYGVTVATPGWKIAAKEGERRRPYELTYRPESGDAVIQPGESLVVERRVYPAKDTLELLARVAADQGASTTQVKVTVNDGREPIDGTPVDGALVKAVANGAVVASGRTNAEGVVEAALPPGEYRWVVESLGRKDQDHVMQLGEAAESLVVTLPPVGRITGKITDDTGEGVPCRLAFFGQGVADPSWGPDSAVHGVRNLWHTANGRFDVQLLPGEYKVVVSRGPEFDAVIKELSVAANETTKLNERLTRSVDTTGWISAELHSHSSPSGDNTASQQGRVLNLLADHLEFIPCTEHQRVDSYDADLRYFDAEDRVLTCTGMELTGAPLPLNHQNAFPLVHKPRTQNGGGPTTHPDPEVQIERLAMWDSGSDKVVQINHPNVAQMLGDRDEDGQSDRGFRQMFHFADVMEVHPLDTIFAGPEEGRGGRGNAMLRWMQMLNLGYRVPGLVNTDAHYNYYGSGWLRNFVRCSTDNPAEASVQEVCHALEHGQVVMTNGPYLEVEATAAGKTTGPGDDLVSVDAKPTLHVRVQCPNWLDINRVQVILNGRAVPELNFLRTADADKFRGEGAVRFECELELPLEQDAHVIVVALGEGNRLGVVYGEAEGAAMPIAVSNPIFIDVDGGGFQANGDLLDAPLPVEADHAPTHGHDHVNHHH</sequence>
<dbReference type="OrthoDB" id="223284at2"/>
<proteinExistence type="predicted"/>
<dbReference type="AlphaFoldDB" id="A0A5C5YIG1"/>
<evidence type="ECO:0000313" key="3">
    <source>
        <dbReference type="EMBL" id="TWT74657.1"/>
    </source>
</evidence>
<dbReference type="SUPFAM" id="SSF49452">
    <property type="entry name" value="Starch-binding domain-like"/>
    <property type="match status" value="1"/>
</dbReference>
<comment type="caution">
    <text evidence="3">The sequence shown here is derived from an EMBL/GenBank/DDBJ whole genome shotgun (WGS) entry which is preliminary data.</text>
</comment>
<evidence type="ECO:0008006" key="5">
    <source>
        <dbReference type="Google" id="ProtNLM"/>
    </source>
</evidence>
<evidence type="ECO:0000256" key="1">
    <source>
        <dbReference type="SAM" id="MobiDB-lite"/>
    </source>
</evidence>
<feature type="chain" id="PRO_5022953169" description="Carboxypeptidase regulatory-like domain-containing protein" evidence="2">
    <location>
        <begin position="23"/>
        <end position="855"/>
    </location>
</feature>
<dbReference type="NCBIfam" id="NF038032">
    <property type="entry name" value="CehA_McbA_metalo"/>
    <property type="match status" value="1"/>
</dbReference>
<dbReference type="InterPro" id="IPR013784">
    <property type="entry name" value="Carb-bd-like_fold"/>
</dbReference>
<dbReference type="SUPFAM" id="SSF89550">
    <property type="entry name" value="PHP domain-like"/>
    <property type="match status" value="1"/>
</dbReference>
<organism evidence="3 4">
    <name type="scientific">Posidoniimonas polymericola</name>
    <dbReference type="NCBI Taxonomy" id="2528002"/>
    <lineage>
        <taxon>Bacteria</taxon>
        <taxon>Pseudomonadati</taxon>
        <taxon>Planctomycetota</taxon>
        <taxon>Planctomycetia</taxon>
        <taxon>Pirellulales</taxon>
        <taxon>Lacipirellulaceae</taxon>
        <taxon>Posidoniimonas</taxon>
    </lineage>
</organism>
<dbReference type="Gene3D" id="3.20.20.140">
    <property type="entry name" value="Metal-dependent hydrolases"/>
    <property type="match status" value="1"/>
</dbReference>
<dbReference type="EMBL" id="SJPO01000008">
    <property type="protein sequence ID" value="TWT74657.1"/>
    <property type="molecule type" value="Genomic_DNA"/>
</dbReference>
<dbReference type="RefSeq" id="WP_146589208.1">
    <property type="nucleotide sequence ID" value="NZ_SJPO01000008.1"/>
</dbReference>
<protein>
    <recommendedName>
        <fullName evidence="5">Carboxypeptidase regulatory-like domain-containing protein</fullName>
    </recommendedName>
</protein>
<gene>
    <name evidence="3" type="ORF">Pla123a_34810</name>
</gene>
<feature type="compositionally biased region" description="Basic and acidic residues" evidence="1">
    <location>
        <begin position="839"/>
        <end position="855"/>
    </location>
</feature>